<dbReference type="EMBL" id="GGMS01015725">
    <property type="protein sequence ID" value="MBY84928.1"/>
    <property type="molecule type" value="Transcribed_RNA"/>
</dbReference>
<feature type="domain" description="DUF4371" evidence="1">
    <location>
        <begin position="6"/>
        <end position="59"/>
    </location>
</feature>
<dbReference type="InterPro" id="IPR025398">
    <property type="entry name" value="DUF4371"/>
</dbReference>
<protein>
    <submittedName>
        <fullName evidence="2 4">Zinc finger MYM-type protein 1</fullName>
    </submittedName>
</protein>
<evidence type="ECO:0000313" key="4">
    <source>
        <dbReference type="RefSeq" id="XP_025406961.1"/>
    </source>
</evidence>
<dbReference type="OrthoDB" id="6622332at2759"/>
<keyword evidence="3" id="KW-1185">Reference proteome</keyword>
<evidence type="ECO:0000313" key="3">
    <source>
        <dbReference type="Proteomes" id="UP000694846"/>
    </source>
</evidence>
<dbReference type="RefSeq" id="XP_025406961.1">
    <property type="nucleotide sequence ID" value="XM_025551176.1"/>
</dbReference>
<evidence type="ECO:0000313" key="2">
    <source>
        <dbReference type="EMBL" id="MBY84928.1"/>
    </source>
</evidence>
<dbReference type="PANTHER" id="PTHR45749">
    <property type="match status" value="1"/>
</dbReference>
<dbReference type="AlphaFoldDB" id="A0A2S2R4M9"/>
<evidence type="ECO:0000259" key="1">
    <source>
        <dbReference type="Pfam" id="PF14291"/>
    </source>
</evidence>
<reference evidence="4" key="2">
    <citation type="submission" date="2025-04" db="UniProtKB">
        <authorList>
            <consortium name="RefSeq"/>
        </authorList>
    </citation>
    <scope>IDENTIFICATION</scope>
    <source>
        <tissue evidence="4">Whole body</tissue>
    </source>
</reference>
<accession>A0A2S2R4M9</accession>
<reference evidence="2" key="1">
    <citation type="submission" date="2018-04" db="EMBL/GenBank/DDBJ databases">
        <title>Transcriptome assembly of Sipha flava.</title>
        <authorList>
            <person name="Scully E.D."/>
            <person name="Geib S.M."/>
            <person name="Palmer N.A."/>
            <person name="Koch K."/>
            <person name="Bradshaw J."/>
            <person name="Heng-Moss T."/>
            <person name="Sarath G."/>
        </authorList>
    </citation>
    <scope>NUCLEOTIDE SEQUENCE</scope>
</reference>
<name>A0A2S2R4M9_9HEMI</name>
<organism evidence="2">
    <name type="scientific">Sipha flava</name>
    <name type="common">yellow sugarcane aphid</name>
    <dbReference type="NCBI Taxonomy" id="143950"/>
    <lineage>
        <taxon>Eukaryota</taxon>
        <taxon>Metazoa</taxon>
        <taxon>Ecdysozoa</taxon>
        <taxon>Arthropoda</taxon>
        <taxon>Hexapoda</taxon>
        <taxon>Insecta</taxon>
        <taxon>Pterygota</taxon>
        <taxon>Neoptera</taxon>
        <taxon>Paraneoptera</taxon>
        <taxon>Hemiptera</taxon>
        <taxon>Sternorrhyncha</taxon>
        <taxon>Aphidomorpha</taxon>
        <taxon>Aphidoidea</taxon>
        <taxon>Aphididae</taxon>
        <taxon>Sipha</taxon>
    </lineage>
</organism>
<dbReference type="Pfam" id="PF14291">
    <property type="entry name" value="DUF4371"/>
    <property type="match status" value="1"/>
</dbReference>
<dbReference type="Proteomes" id="UP000694846">
    <property type="component" value="Unplaced"/>
</dbReference>
<dbReference type="PANTHER" id="PTHR45749:SF21">
    <property type="entry name" value="DUF4371 DOMAIN-CONTAINING PROTEIN"/>
    <property type="match status" value="1"/>
</dbReference>
<gene>
    <name evidence="2" type="primary">ZMYM1_124</name>
    <name evidence="4" type="synonym">LOC112680942</name>
    <name evidence="2" type="ORF">g.25505</name>
</gene>
<sequence>MEEFKIKEEILGFIELSSTTGSAIKDEILKQIENFGLYLTNVRGQGYDGGSNMSGRYNGVQALILEKQPLAIYTHFSSHELNFYISKVCELPSIRNMIDTVGSVSVFLSLTAKRTNMLIATIENHESVLS</sequence>
<proteinExistence type="predicted"/>